<organism evidence="8 9">
    <name type="scientific">Eubacterium maltosivorans</name>
    <dbReference type="NCBI Taxonomy" id="2041044"/>
    <lineage>
        <taxon>Bacteria</taxon>
        <taxon>Bacillati</taxon>
        <taxon>Bacillota</taxon>
        <taxon>Clostridia</taxon>
        <taxon>Eubacteriales</taxon>
        <taxon>Eubacteriaceae</taxon>
        <taxon>Eubacterium</taxon>
    </lineage>
</organism>
<evidence type="ECO:0000256" key="7">
    <source>
        <dbReference type="SAM" id="MobiDB-lite"/>
    </source>
</evidence>
<protein>
    <recommendedName>
        <fullName evidence="6">ATP-dependent Clp protease proteolytic subunit</fullName>
    </recommendedName>
</protein>
<evidence type="ECO:0000256" key="3">
    <source>
        <dbReference type="ARBA" id="ARBA00022670"/>
    </source>
</evidence>
<dbReference type="Gene3D" id="3.90.226.10">
    <property type="entry name" value="2-enoyl-CoA Hydratase, Chain A, domain 1"/>
    <property type="match status" value="1"/>
</dbReference>
<evidence type="ECO:0000256" key="1">
    <source>
        <dbReference type="ARBA" id="ARBA00007039"/>
    </source>
</evidence>
<name>A0A4P9C7M5_EUBML</name>
<dbReference type="GO" id="GO:0051117">
    <property type="term" value="F:ATPase binding"/>
    <property type="evidence" value="ECO:0007669"/>
    <property type="project" value="TreeGrafter"/>
</dbReference>
<keyword evidence="5" id="KW-0720">Serine protease</keyword>
<dbReference type="PRINTS" id="PR00127">
    <property type="entry name" value="CLPPROTEASEP"/>
</dbReference>
<feature type="compositionally biased region" description="Basic and acidic residues" evidence="7">
    <location>
        <begin position="232"/>
        <end position="241"/>
    </location>
</feature>
<evidence type="ECO:0000256" key="2">
    <source>
        <dbReference type="ARBA" id="ARBA00022490"/>
    </source>
</evidence>
<dbReference type="Proteomes" id="UP000218387">
    <property type="component" value="Chromosome"/>
</dbReference>
<sequence length="256" mass="28312">MKKYYALETEGDHATINIFGDITSWPWLESDVSSYNLVQELDALQDAGQIDVYINSYGGEVAEGLAIYNALKRHKAKVVTHCEGFACSVASVIFMAGDERIMSNASLLMIHNAWTYTQGNAQELRKEADDLDTITQASKNAYLERVNIDAAELSAMMDSEKWLDPAECLEKGFATAIVGDDSSGKPSQQAKQAVYNAMRKMEPAGSLTGKTDPEPEPPAIRMEEPTEEPPEDPPKKEETENKVFNFITAIFGDKEE</sequence>
<dbReference type="GO" id="GO:0004176">
    <property type="term" value="F:ATP-dependent peptidase activity"/>
    <property type="evidence" value="ECO:0007669"/>
    <property type="project" value="InterPro"/>
</dbReference>
<dbReference type="InterPro" id="IPR023562">
    <property type="entry name" value="ClpP/TepA"/>
</dbReference>
<evidence type="ECO:0000256" key="6">
    <source>
        <dbReference type="RuleBase" id="RU003567"/>
    </source>
</evidence>
<dbReference type="RefSeq" id="WP_096920282.1">
    <property type="nucleotide sequence ID" value="NZ_CP029487.1"/>
</dbReference>
<evidence type="ECO:0000313" key="9">
    <source>
        <dbReference type="Proteomes" id="UP000218387"/>
    </source>
</evidence>
<dbReference type="PANTHER" id="PTHR10381">
    <property type="entry name" value="ATP-DEPENDENT CLP PROTEASE PROTEOLYTIC SUBUNIT"/>
    <property type="match status" value="1"/>
</dbReference>
<dbReference type="InterPro" id="IPR029045">
    <property type="entry name" value="ClpP/crotonase-like_dom_sf"/>
</dbReference>
<dbReference type="NCBIfam" id="NF045542">
    <property type="entry name" value="Clp_rel_HeadMat"/>
    <property type="match status" value="1"/>
</dbReference>
<comment type="similarity">
    <text evidence="1 6">Belongs to the peptidase S14 family.</text>
</comment>
<dbReference type="GO" id="GO:0004252">
    <property type="term" value="F:serine-type endopeptidase activity"/>
    <property type="evidence" value="ECO:0007669"/>
    <property type="project" value="InterPro"/>
</dbReference>
<keyword evidence="9" id="KW-1185">Reference proteome</keyword>
<dbReference type="SUPFAM" id="SSF52096">
    <property type="entry name" value="ClpP/crotonase"/>
    <property type="match status" value="1"/>
</dbReference>
<gene>
    <name evidence="8" type="ORF">CPZ25_009385</name>
</gene>
<dbReference type="GO" id="GO:0006515">
    <property type="term" value="P:protein quality control for misfolded or incompletely synthesized proteins"/>
    <property type="evidence" value="ECO:0007669"/>
    <property type="project" value="TreeGrafter"/>
</dbReference>
<dbReference type="InterPro" id="IPR001907">
    <property type="entry name" value="ClpP"/>
</dbReference>
<dbReference type="GO" id="GO:0009368">
    <property type="term" value="C:endopeptidase Clp complex"/>
    <property type="evidence" value="ECO:0007669"/>
    <property type="project" value="TreeGrafter"/>
</dbReference>
<dbReference type="Pfam" id="PF00574">
    <property type="entry name" value="CLP_protease"/>
    <property type="match status" value="1"/>
</dbReference>
<reference evidence="8 9" key="1">
    <citation type="submission" date="2018-05" db="EMBL/GenBank/DDBJ databases">
        <title>Genome comparison of Eubacterium sp.</title>
        <authorList>
            <person name="Feng Y."/>
            <person name="Sanchez-Andrea I."/>
            <person name="Stams A.J.M."/>
            <person name="De Vos W.M."/>
        </authorList>
    </citation>
    <scope>NUCLEOTIDE SEQUENCE [LARGE SCALE GENOMIC DNA]</scope>
    <source>
        <strain evidence="8 9">YI</strain>
    </source>
</reference>
<evidence type="ECO:0000256" key="5">
    <source>
        <dbReference type="ARBA" id="ARBA00022825"/>
    </source>
</evidence>
<dbReference type="CDD" id="cd07016">
    <property type="entry name" value="S14_ClpP_1"/>
    <property type="match status" value="1"/>
</dbReference>
<keyword evidence="3 8" id="KW-0645">Protease</keyword>
<dbReference type="AlphaFoldDB" id="A0A4P9C7M5"/>
<proteinExistence type="inferred from homology"/>
<evidence type="ECO:0000256" key="4">
    <source>
        <dbReference type="ARBA" id="ARBA00022801"/>
    </source>
</evidence>
<accession>A0A4P9C7M5</accession>
<dbReference type="EMBL" id="CP029487">
    <property type="protein sequence ID" value="QCT71529.1"/>
    <property type="molecule type" value="Genomic_DNA"/>
</dbReference>
<keyword evidence="2" id="KW-0963">Cytoplasm</keyword>
<feature type="region of interest" description="Disordered" evidence="7">
    <location>
        <begin position="202"/>
        <end position="243"/>
    </location>
</feature>
<evidence type="ECO:0000313" key="8">
    <source>
        <dbReference type="EMBL" id="QCT71529.1"/>
    </source>
</evidence>
<dbReference type="KEGG" id="emt:CPZ25_009385"/>
<dbReference type="PANTHER" id="PTHR10381:SF70">
    <property type="entry name" value="ATP-DEPENDENT CLP PROTEASE PROTEOLYTIC SUBUNIT"/>
    <property type="match status" value="1"/>
</dbReference>
<keyword evidence="4" id="KW-0378">Hydrolase</keyword>